<dbReference type="InterPro" id="IPR037883">
    <property type="entry name" value="Knr4/Smi1-like_sf"/>
</dbReference>
<dbReference type="InterPro" id="IPR040964">
    <property type="entry name" value="SBD"/>
</dbReference>
<feature type="domain" description="Knr4/Smi1-like" evidence="2">
    <location>
        <begin position="404"/>
        <end position="527"/>
    </location>
</feature>
<accession>A0A9X3SPK9</accession>
<evidence type="ECO:0000259" key="2">
    <source>
        <dbReference type="SMART" id="SM00860"/>
    </source>
</evidence>
<gene>
    <name evidence="3" type="ORF">LG943_17115</name>
</gene>
<feature type="compositionally biased region" description="Low complexity" evidence="1">
    <location>
        <begin position="1"/>
        <end position="14"/>
    </location>
</feature>
<dbReference type="SUPFAM" id="SSF160631">
    <property type="entry name" value="SMI1/KNR4-like"/>
    <property type="match status" value="1"/>
</dbReference>
<name>A0A9X3SPK9_9ACTN</name>
<sequence length="759" mass="82066">MPDTADAPGAADTPESPDSDAAAPRALAFRTERRPFGGGEWHAYRTLTLRFEPGEPVALAQLSWRDIGGADAVVSFAPDMSAFLGVRTAAGGTPEEWRGHAVQPAVDPEPQRFAVTTGGSDGDELALLVADGGATLTRLSWTDRAGGGGAVALRTGGLPAGGEVTGSVREVAASAEFTEAGEVAESVLHVRSDKWLAPEPGPCWLHFTMVEPVVVRYYTLTSANDFAERDPREWVLSGSVDGETWTELDTRTDEVFPDRHHLRGFDITGPARETPYRHFRLRVLRNGGADCTQLERVRFFSSGPLHESFAGHRHAPGRAPEPYAGVAARPSTEPIVPASGPFRGYVEQGRRPPAVLSDPSRLTTPEDWRAFLSSYSADMLRVSGDDLIDVTDDQRAASWLGFEGATEDELAALEERLGTALPPSYRAFLAASNGWTNISGFTYELLGAADVHWLHEHPDQPLEPDYVLDEDGLKGPALFISGESDAQYWVLDAGDVSPDGEWAAYIWASWFPGLSDRFRSFADLVVEERRGWESLEGSSGNPVHPEGADDLLREGNRAALRGDVQGALDAYEKAEDKGSGAASYLRVLLEAFTEPRFSHHDLRHVLHREHVAAAVGAERLRAEAVPLYLDRSQSDLNAATPADARRHWAAQLAEMLPGVPVPQGDALDDPAAADWLAGRELPEPPEFEAALAAARALAAEGDTDAAWAAIEAALPAWYPVEENRIVPVVLLVDPALREVVTPRRARSVVYTPRGAERPA</sequence>
<evidence type="ECO:0000256" key="1">
    <source>
        <dbReference type="SAM" id="MobiDB-lite"/>
    </source>
</evidence>
<proteinExistence type="predicted"/>
<dbReference type="Pfam" id="PF09346">
    <property type="entry name" value="SMI1_KNR4"/>
    <property type="match status" value="1"/>
</dbReference>
<dbReference type="EMBL" id="JAJAQC010000029">
    <property type="protein sequence ID" value="MDA0566021.1"/>
    <property type="molecule type" value="Genomic_DNA"/>
</dbReference>
<protein>
    <submittedName>
        <fullName evidence="3">SMI1/KNR4 family protein</fullName>
    </submittedName>
</protein>
<dbReference type="SMART" id="SM00860">
    <property type="entry name" value="SMI1_KNR4"/>
    <property type="match status" value="1"/>
</dbReference>
<dbReference type="Proteomes" id="UP001140076">
    <property type="component" value="Unassembled WGS sequence"/>
</dbReference>
<evidence type="ECO:0000313" key="4">
    <source>
        <dbReference type="Proteomes" id="UP001140076"/>
    </source>
</evidence>
<keyword evidence="4" id="KW-1185">Reference proteome</keyword>
<dbReference type="InterPro" id="IPR018958">
    <property type="entry name" value="Knr4/Smi1-like_dom"/>
</dbReference>
<organism evidence="3 4">
    <name type="scientific">Streptomonospora mangrovi</name>
    <dbReference type="NCBI Taxonomy" id="2883123"/>
    <lineage>
        <taxon>Bacteria</taxon>
        <taxon>Bacillati</taxon>
        <taxon>Actinomycetota</taxon>
        <taxon>Actinomycetes</taxon>
        <taxon>Streptosporangiales</taxon>
        <taxon>Nocardiopsidaceae</taxon>
        <taxon>Streptomonospora</taxon>
    </lineage>
</organism>
<evidence type="ECO:0000313" key="3">
    <source>
        <dbReference type="EMBL" id="MDA0566021.1"/>
    </source>
</evidence>
<reference evidence="3" key="1">
    <citation type="submission" date="2021-10" db="EMBL/GenBank/DDBJ databases">
        <title>Streptomonospora sp. nov., isolated from mangrove soil.</title>
        <authorList>
            <person name="Chen X."/>
            <person name="Ge X."/>
            <person name="Liu W."/>
        </authorList>
    </citation>
    <scope>NUCLEOTIDE SEQUENCE</scope>
    <source>
        <strain evidence="3">S1-112</strain>
    </source>
</reference>
<dbReference type="RefSeq" id="WP_270073283.1">
    <property type="nucleotide sequence ID" value="NZ_JAJAQC010000029.1"/>
</dbReference>
<dbReference type="SUPFAM" id="SSF49785">
    <property type="entry name" value="Galactose-binding domain-like"/>
    <property type="match status" value="1"/>
</dbReference>
<comment type="caution">
    <text evidence="3">The sequence shown here is derived from an EMBL/GenBank/DDBJ whole genome shotgun (WGS) entry which is preliminary data.</text>
</comment>
<dbReference type="AlphaFoldDB" id="A0A9X3SPK9"/>
<feature type="region of interest" description="Disordered" evidence="1">
    <location>
        <begin position="1"/>
        <end position="23"/>
    </location>
</feature>
<dbReference type="InterPro" id="IPR008979">
    <property type="entry name" value="Galactose-bd-like_sf"/>
</dbReference>
<dbReference type="Gene3D" id="3.40.1580.10">
    <property type="entry name" value="SMI1/KNR4-like"/>
    <property type="match status" value="1"/>
</dbReference>
<dbReference type="Pfam" id="PF17882">
    <property type="entry name" value="SBD"/>
    <property type="match status" value="1"/>
</dbReference>
<dbReference type="Gene3D" id="2.60.120.260">
    <property type="entry name" value="Galactose-binding domain-like"/>
    <property type="match status" value="1"/>
</dbReference>